<comment type="caution">
    <text evidence="2">The sequence shown here is derived from an EMBL/GenBank/DDBJ whole genome shotgun (WGS) entry which is preliminary data.</text>
</comment>
<sequence length="404" mass="44244">MKNVAKITSGLLAGVLCLTGFEGTNVVEAKTLPKVELEKSNENLTAKVVEINGKNYVEVTATKDVKNVKVTAIVGKDVLTFEKDLLKSGEKQEFELKLDSSSSKASETASEKVLPKTKAVTKEVTETLNAELKEKNVKLKVTYTLEKTVEVAEEAKSEVKKPEVKKETKPEVKQEETKEATKPAEQEAKTVAKEEKSQAKTTKEADVEVTKVATDRAANDDSTLVQPEAKPAAKQAAETLGKPQVVQPKQEEKLGRPEVQAPKSVLPQNAQSGEFNETIATEVFNQINDHRVANGLSPVTIQNASSYASSTETRCKEFYELIAVQKKEGMELHKRLDGRPFYTAFNNRVVGEILATSPQGASGLLHFWKTSQAHNEMMLNPKAKSVTVKVKVVNGWAYGIAIFS</sequence>
<organism evidence="2 3">
    <name type="scientific">Gemelliphila asaccharolytica</name>
    <dbReference type="NCBI Taxonomy" id="502393"/>
    <lineage>
        <taxon>Bacteria</taxon>
        <taxon>Bacillati</taxon>
        <taxon>Bacillota</taxon>
        <taxon>Bacilli</taxon>
        <taxon>Bacillales</taxon>
        <taxon>Gemellaceae</taxon>
        <taxon>Gemelliphila</taxon>
    </lineage>
</organism>
<reference evidence="2 3" key="1">
    <citation type="submission" date="2016-01" db="EMBL/GenBank/DDBJ databases">
        <authorList>
            <person name="Mitreva M."/>
            <person name="Pepin K.H."/>
            <person name="Mihindukulasuriya K.A."/>
            <person name="Fulton R."/>
            <person name="Fronick C."/>
            <person name="O'Laughlin M."/>
            <person name="Miner T."/>
            <person name="Herter B."/>
            <person name="Rosa B.A."/>
            <person name="Cordes M."/>
            <person name="Tomlinson C."/>
            <person name="Wollam A."/>
            <person name="Palsikar V.B."/>
            <person name="Mardis E.R."/>
            <person name="Wilson R.K."/>
        </authorList>
    </citation>
    <scope>NUCLEOTIDE SEQUENCE [LARGE SCALE GENOMIC DNA]</scope>
    <source>
        <strain evidence="2 3">KA00071</strain>
    </source>
</reference>
<name>A0ABR5TLI9_9BACL</name>
<proteinExistence type="predicted"/>
<evidence type="ECO:0000313" key="2">
    <source>
        <dbReference type="EMBL" id="KXB56288.1"/>
    </source>
</evidence>
<dbReference type="InterPro" id="IPR035940">
    <property type="entry name" value="CAP_sf"/>
</dbReference>
<keyword evidence="3" id="KW-1185">Reference proteome</keyword>
<accession>A0ABR5TLI9</accession>
<dbReference type="Gene3D" id="3.40.33.10">
    <property type="entry name" value="CAP"/>
    <property type="match status" value="1"/>
</dbReference>
<dbReference type="EMBL" id="LSDB01000060">
    <property type="protein sequence ID" value="KXB56288.1"/>
    <property type="molecule type" value="Genomic_DNA"/>
</dbReference>
<evidence type="ECO:0000256" key="1">
    <source>
        <dbReference type="SAM" id="MobiDB-lite"/>
    </source>
</evidence>
<feature type="compositionally biased region" description="Basic and acidic residues" evidence="1">
    <location>
        <begin position="155"/>
        <end position="219"/>
    </location>
</feature>
<feature type="region of interest" description="Disordered" evidence="1">
    <location>
        <begin position="155"/>
        <end position="256"/>
    </location>
</feature>
<feature type="compositionally biased region" description="Low complexity" evidence="1">
    <location>
        <begin position="226"/>
        <end position="238"/>
    </location>
</feature>
<evidence type="ECO:0008006" key="4">
    <source>
        <dbReference type="Google" id="ProtNLM"/>
    </source>
</evidence>
<dbReference type="RefSeq" id="WP_066130858.1">
    <property type="nucleotide sequence ID" value="NZ_KQ959904.1"/>
</dbReference>
<dbReference type="Proteomes" id="UP000070467">
    <property type="component" value="Unassembled WGS sequence"/>
</dbReference>
<evidence type="ECO:0000313" key="3">
    <source>
        <dbReference type="Proteomes" id="UP000070467"/>
    </source>
</evidence>
<protein>
    <recommendedName>
        <fullName evidence="4">SCP domain-containing protein</fullName>
    </recommendedName>
</protein>
<gene>
    <name evidence="2" type="ORF">HMPREF1871_01108</name>
</gene>